<keyword evidence="2" id="KW-1185">Reference proteome</keyword>
<dbReference type="RefSeq" id="WP_214154648.1">
    <property type="nucleotide sequence ID" value="NZ_JAHBAY010000002.1"/>
</dbReference>
<reference evidence="1 2" key="1">
    <citation type="submission" date="2021-05" db="EMBL/GenBank/DDBJ databases">
        <title>Kineosporia and Streptomyces sp. nov. two new marine actinobacteria isolated from Coral.</title>
        <authorList>
            <person name="Buangrab K."/>
            <person name="Sutthacheep M."/>
            <person name="Yeemin T."/>
            <person name="Harunari E."/>
            <person name="Igarashi Y."/>
            <person name="Kanchanasin P."/>
            <person name="Tanasupawat S."/>
            <person name="Phongsopitanun W."/>
        </authorList>
    </citation>
    <scope>NUCLEOTIDE SEQUENCE [LARGE SCALE GENOMIC DNA]</scope>
    <source>
        <strain evidence="1 2">J2-2</strain>
    </source>
</reference>
<accession>A0ABS5TBC2</accession>
<sequence length="67" mass="7187">MTVPTRVWTNSGSRFSTRFVVPLRRRPDHLIEVGKVSRAPVFLVVIGGGGLVVGRAKVPGAGSEDPF</sequence>
<gene>
    <name evidence="1" type="ORF">KIH74_05405</name>
</gene>
<name>A0ABS5TBC2_9ACTN</name>
<protein>
    <submittedName>
        <fullName evidence="1">Uncharacterized protein</fullName>
    </submittedName>
</protein>
<evidence type="ECO:0000313" key="1">
    <source>
        <dbReference type="EMBL" id="MBT0768349.1"/>
    </source>
</evidence>
<proteinExistence type="predicted"/>
<organism evidence="1 2">
    <name type="scientific">Kineosporia corallincola</name>
    <dbReference type="NCBI Taxonomy" id="2835133"/>
    <lineage>
        <taxon>Bacteria</taxon>
        <taxon>Bacillati</taxon>
        <taxon>Actinomycetota</taxon>
        <taxon>Actinomycetes</taxon>
        <taxon>Kineosporiales</taxon>
        <taxon>Kineosporiaceae</taxon>
        <taxon>Kineosporia</taxon>
    </lineage>
</organism>
<dbReference type="Proteomes" id="UP001197247">
    <property type="component" value="Unassembled WGS sequence"/>
</dbReference>
<evidence type="ECO:0000313" key="2">
    <source>
        <dbReference type="Proteomes" id="UP001197247"/>
    </source>
</evidence>
<comment type="caution">
    <text evidence="1">The sequence shown here is derived from an EMBL/GenBank/DDBJ whole genome shotgun (WGS) entry which is preliminary data.</text>
</comment>
<dbReference type="EMBL" id="JAHBAY010000002">
    <property type="protein sequence ID" value="MBT0768349.1"/>
    <property type="molecule type" value="Genomic_DNA"/>
</dbReference>